<proteinExistence type="predicted"/>
<dbReference type="Gene3D" id="1.10.10.60">
    <property type="entry name" value="Homeodomain-like"/>
    <property type="match status" value="1"/>
</dbReference>
<evidence type="ECO:0000313" key="1">
    <source>
        <dbReference type="EMBL" id="BCG48597.1"/>
    </source>
</evidence>
<dbReference type="KEGG" id="gbn:GEOBRER4_33470"/>
<keyword evidence="2" id="KW-1185">Reference proteome</keyword>
<gene>
    <name evidence="1" type="ORF">GEOBRER4_n3493</name>
</gene>
<accession>A0A6S6M2I1</accession>
<dbReference type="Proteomes" id="UP000515472">
    <property type="component" value="Chromosome"/>
</dbReference>
<evidence type="ECO:0000313" key="2">
    <source>
        <dbReference type="Proteomes" id="UP000515472"/>
    </source>
</evidence>
<dbReference type="AlphaFoldDB" id="A0A6S6M2I1"/>
<name>A0A6S6M2I1_9BACT</name>
<sequence>MEGRFAGASADCSSNGFGAMEVVLVKKQPKDSAERMAVVLTLGNDPDIWRLVNEDMDSIANNLVRVKQMNRQNPVHVDESAQLFKKSLEPLFTLISATSQQHVMDKLSLSLRKALLLMAMERYHCNTDKICRALGLSKSKLEKELKRCGLWNREKEAA</sequence>
<dbReference type="RefSeq" id="WP_185243269.1">
    <property type="nucleotide sequence ID" value="NZ_AP023213.1"/>
</dbReference>
<dbReference type="EMBL" id="AP023213">
    <property type="protein sequence ID" value="BCG48597.1"/>
    <property type="molecule type" value="Genomic_DNA"/>
</dbReference>
<protein>
    <submittedName>
        <fullName evidence="1">Uncharacterized protein</fullName>
    </submittedName>
</protein>
<organism evidence="1 2">
    <name type="scientific">Citrifermentans bremense</name>
    <dbReference type="NCBI Taxonomy" id="60035"/>
    <lineage>
        <taxon>Bacteria</taxon>
        <taxon>Pseudomonadati</taxon>
        <taxon>Thermodesulfobacteriota</taxon>
        <taxon>Desulfuromonadia</taxon>
        <taxon>Geobacterales</taxon>
        <taxon>Geobacteraceae</taxon>
        <taxon>Citrifermentans</taxon>
    </lineage>
</organism>
<reference evidence="1 2" key="1">
    <citation type="submission" date="2020-06" db="EMBL/GenBank/DDBJ databases">
        <title>Interaction of electrochemicaly active bacteria, Geobacter bremensis R4 on different carbon anode.</title>
        <authorList>
            <person name="Meng L."/>
            <person name="Yoshida N."/>
        </authorList>
    </citation>
    <scope>NUCLEOTIDE SEQUENCE [LARGE SCALE GENOMIC DNA]</scope>
    <source>
        <strain evidence="1 2">R4</strain>
    </source>
</reference>